<keyword evidence="1" id="KW-0227">DNA damage</keyword>
<sequence>MDFVLELNSLDKDLVIMFIKTVGGERDPRCLLLVFRLFIMVVSSYPIGPFVEDLFEVIACYYPVEFKPLPTENLITRDLLSRSCATCLLAHPSFAPFCYMLIEEKFADDECSIEQKYDVCELLADATVAFPLNYLLPQLTSLLAGLRSMALDPKSKGPVSKVVLRALNAVVSVLDKTGDKNVEEIAYQMLENLEPFVLQAEMGLTERALCMLRCVVETSLTSSRIVFDKTLAWIIMLVQGDTINTAANRIDIMKEALSHLDEWSTLALDRKADDLGERSEHLLQRGLTSVQNDCERASFLEFITSHSKARWSLHYKILEEYADPESEKFILVLCASVVDAPSWIDLRFKIMEGLSKDPSRTNLNGYIAMANRMASSKEIILQLADELKDLIVNLVVSINNSYLISTIYFDFFYQSFSALSLSDSQKRDALAESMQSIGLLLDENGHRLIIESIIRQLSSDCPLLIEMFRLILVQSNTLSDSVGDIRALAESDLNASCTIAKAHLLAGKTEGVDLINEQSVLLSLDVLDLLARSCSPFVTQPYIDTIVRSTIQILGHKKRIVRQKAAVVRNLWVLESPYLQVTKSGWMV</sequence>
<keyword evidence="1" id="KW-0234">DNA repair</keyword>
<dbReference type="AlphaFoldDB" id="A0A1I7WYJ8"/>
<keyword evidence="1" id="KW-0206">Cytoskeleton</keyword>
<keyword evidence="1" id="KW-0539">Nucleus</keyword>
<comment type="function">
    <text evidence="1">Key component of the cytosolic iron-sulfur protein assembly (CIA) complex, a multiprotein complex that mediates the incorporation of iron-sulfur cluster into apoproteins specifically involved in DNA metabolism and genomic integrity. In the CIA complex, MMS19 acts as an adapter between early-acting CIA components and a subset of cellular target iron-sulfur proteins.</text>
</comment>
<evidence type="ECO:0000259" key="2">
    <source>
        <dbReference type="Pfam" id="PF14500"/>
    </source>
</evidence>
<dbReference type="InterPro" id="IPR029240">
    <property type="entry name" value="MMS19_N"/>
</dbReference>
<dbReference type="InterPro" id="IPR016024">
    <property type="entry name" value="ARM-type_fold"/>
</dbReference>
<organism evidence="3 4">
    <name type="scientific">Heterorhabditis bacteriophora</name>
    <name type="common">Entomopathogenic nematode worm</name>
    <dbReference type="NCBI Taxonomy" id="37862"/>
    <lineage>
        <taxon>Eukaryota</taxon>
        <taxon>Metazoa</taxon>
        <taxon>Ecdysozoa</taxon>
        <taxon>Nematoda</taxon>
        <taxon>Chromadorea</taxon>
        <taxon>Rhabditida</taxon>
        <taxon>Rhabditina</taxon>
        <taxon>Rhabditomorpha</taxon>
        <taxon>Strongyloidea</taxon>
        <taxon>Heterorhabditidae</taxon>
        <taxon>Heterorhabditis</taxon>
    </lineage>
</organism>
<keyword evidence="3" id="KW-1185">Reference proteome</keyword>
<dbReference type="GO" id="GO:0097361">
    <property type="term" value="C:cytosolic [4Fe-4S] assembly targeting complex"/>
    <property type="evidence" value="ECO:0007669"/>
    <property type="project" value="UniProtKB-UniRule"/>
</dbReference>
<keyword evidence="1" id="KW-0963">Cytoplasm</keyword>
<reference evidence="4" key="1">
    <citation type="submission" date="2016-11" db="UniProtKB">
        <authorList>
            <consortium name="WormBaseParasite"/>
        </authorList>
    </citation>
    <scope>IDENTIFICATION</scope>
</reference>
<dbReference type="GO" id="GO:0006281">
    <property type="term" value="P:DNA repair"/>
    <property type="evidence" value="ECO:0007669"/>
    <property type="project" value="UniProtKB-UniRule"/>
</dbReference>
<dbReference type="PANTHER" id="PTHR12891:SF0">
    <property type="entry name" value="MMS19 NUCLEOTIDE EXCISION REPAIR PROTEIN HOMOLOG"/>
    <property type="match status" value="1"/>
</dbReference>
<dbReference type="SUPFAM" id="SSF48371">
    <property type="entry name" value="ARM repeat"/>
    <property type="match status" value="1"/>
</dbReference>
<evidence type="ECO:0000256" key="1">
    <source>
        <dbReference type="RuleBase" id="RU367072"/>
    </source>
</evidence>
<comment type="subunit">
    <text evidence="1">Component of the CIA complex.</text>
</comment>
<protein>
    <recommendedName>
        <fullName evidence="1">MMS19 nucleotide excision repair protein</fullName>
    </recommendedName>
</protein>
<feature type="domain" description="MMS19 N-terminal" evidence="2">
    <location>
        <begin position="6"/>
        <end position="148"/>
    </location>
</feature>
<dbReference type="GO" id="GO:0051604">
    <property type="term" value="P:protein maturation"/>
    <property type="evidence" value="ECO:0007669"/>
    <property type="project" value="UniProtKB-UniRule"/>
</dbReference>
<proteinExistence type="inferred from homology"/>
<dbReference type="GO" id="GO:0016226">
    <property type="term" value="P:iron-sulfur cluster assembly"/>
    <property type="evidence" value="ECO:0007669"/>
    <property type="project" value="UniProtKB-UniRule"/>
</dbReference>
<evidence type="ECO:0000313" key="3">
    <source>
        <dbReference type="Proteomes" id="UP000095283"/>
    </source>
</evidence>
<dbReference type="GO" id="GO:0005634">
    <property type="term" value="C:nucleus"/>
    <property type="evidence" value="ECO:0007669"/>
    <property type="project" value="UniProtKB-SubCell"/>
</dbReference>
<dbReference type="GO" id="GO:0005819">
    <property type="term" value="C:spindle"/>
    <property type="evidence" value="ECO:0007669"/>
    <property type="project" value="UniProtKB-SubCell"/>
</dbReference>
<comment type="subcellular location">
    <subcellularLocation>
        <location evidence="1">Cytoplasm</location>
        <location evidence="1">Cytoskeleton</location>
        <location evidence="1">Spindle</location>
    </subcellularLocation>
    <subcellularLocation>
        <location evidence="1">Nucleus</location>
    </subcellularLocation>
</comment>
<dbReference type="WBParaSite" id="Hba_10339">
    <property type="protein sequence ID" value="Hba_10339"/>
    <property type="gene ID" value="Hba_10339"/>
</dbReference>
<dbReference type="PANTHER" id="PTHR12891">
    <property type="entry name" value="DNA REPAIR/TRANSCRIPTION PROTEIN MET18/MMS19"/>
    <property type="match status" value="1"/>
</dbReference>
<name>A0A1I7WYJ8_HETBA</name>
<dbReference type="InterPro" id="IPR039920">
    <property type="entry name" value="MMS19"/>
</dbReference>
<evidence type="ECO:0000313" key="4">
    <source>
        <dbReference type="WBParaSite" id="Hba_10339"/>
    </source>
</evidence>
<accession>A0A1I7WYJ8</accession>
<dbReference type="Proteomes" id="UP000095283">
    <property type="component" value="Unplaced"/>
</dbReference>
<comment type="similarity">
    <text evidence="1">Belongs to the MET18/MMS19 family.</text>
</comment>
<dbReference type="Pfam" id="PF14500">
    <property type="entry name" value="MMS19_N"/>
    <property type="match status" value="1"/>
</dbReference>